<keyword evidence="5 15" id="KW-0808">Transferase</keyword>
<keyword evidence="7 15" id="KW-0418">Kinase</keyword>
<dbReference type="EMBL" id="CP036455">
    <property type="protein sequence ID" value="QBI55421.1"/>
    <property type="molecule type" value="Genomic_DNA"/>
</dbReference>
<keyword evidence="10 12" id="KW-0472">Membrane</keyword>
<reference evidence="15 16" key="1">
    <citation type="submission" date="2019-02" db="EMBL/GenBank/DDBJ databases">
        <authorList>
            <person name="Khodamoradi S."/>
            <person name="Hahnke R.L."/>
            <person name="Kaempfer P."/>
            <person name="Schumann P."/>
            <person name="Rohde M."/>
            <person name="Steinert M."/>
            <person name="Luzhetskyy A."/>
            <person name="Wink J."/>
            <person name="Ruckert C."/>
        </authorList>
    </citation>
    <scope>NUCLEOTIDE SEQUENCE [LARGE SCALE GENOMIC DNA]</scope>
    <source>
        <strain evidence="15 16">M2</strain>
    </source>
</reference>
<gene>
    <name evidence="15" type="primary">tcrY3</name>
    <name evidence="15" type="ORF">EKD16_18285</name>
</gene>
<dbReference type="EC" id="2.7.13.3" evidence="3"/>
<dbReference type="CDD" id="cd00082">
    <property type="entry name" value="HisKA"/>
    <property type="match status" value="1"/>
</dbReference>
<dbReference type="Gene3D" id="3.30.565.10">
    <property type="entry name" value="Histidine kinase-like ATPase, C-terminal domain"/>
    <property type="match status" value="1"/>
</dbReference>
<dbReference type="InterPro" id="IPR003661">
    <property type="entry name" value="HisK_dim/P_dom"/>
</dbReference>
<evidence type="ECO:0000259" key="13">
    <source>
        <dbReference type="PROSITE" id="PS50109"/>
    </source>
</evidence>
<evidence type="ECO:0000256" key="8">
    <source>
        <dbReference type="ARBA" id="ARBA00022989"/>
    </source>
</evidence>
<dbReference type="SUPFAM" id="SSF55874">
    <property type="entry name" value="ATPase domain of HSP90 chaperone/DNA topoisomerase II/histidine kinase"/>
    <property type="match status" value="1"/>
</dbReference>
<evidence type="ECO:0000256" key="6">
    <source>
        <dbReference type="ARBA" id="ARBA00022692"/>
    </source>
</evidence>
<proteinExistence type="predicted"/>
<dbReference type="Gene3D" id="1.10.287.130">
    <property type="match status" value="1"/>
</dbReference>
<dbReference type="PRINTS" id="PR00344">
    <property type="entry name" value="BCTRLSENSOR"/>
</dbReference>
<dbReference type="GO" id="GO:0000155">
    <property type="term" value="F:phosphorelay sensor kinase activity"/>
    <property type="evidence" value="ECO:0007669"/>
    <property type="project" value="InterPro"/>
</dbReference>
<evidence type="ECO:0000256" key="4">
    <source>
        <dbReference type="ARBA" id="ARBA00022553"/>
    </source>
</evidence>
<name>A0A4P6Q7K5_9ACTN</name>
<feature type="transmembrane region" description="Helical" evidence="12">
    <location>
        <begin position="239"/>
        <end position="258"/>
    </location>
</feature>
<keyword evidence="16" id="KW-1185">Reference proteome</keyword>
<protein>
    <recommendedName>
        <fullName evidence="3">histidine kinase</fullName>
        <ecNumber evidence="3">2.7.13.3</ecNumber>
    </recommendedName>
</protein>
<evidence type="ECO:0000256" key="5">
    <source>
        <dbReference type="ARBA" id="ARBA00022679"/>
    </source>
</evidence>
<dbReference type="PROSITE" id="PS50109">
    <property type="entry name" value="HIS_KIN"/>
    <property type="match status" value="1"/>
</dbReference>
<dbReference type="SMART" id="SM00304">
    <property type="entry name" value="HAMP"/>
    <property type="match status" value="1"/>
</dbReference>
<evidence type="ECO:0000313" key="15">
    <source>
        <dbReference type="EMBL" id="QBI55421.1"/>
    </source>
</evidence>
<comment type="subcellular location">
    <subcellularLocation>
        <location evidence="2">Cell membrane</location>
    </subcellularLocation>
</comment>
<dbReference type="SUPFAM" id="SSF47384">
    <property type="entry name" value="Homodimeric domain of signal transducing histidine kinase"/>
    <property type="match status" value="1"/>
</dbReference>
<dbReference type="SMART" id="SM00387">
    <property type="entry name" value="HATPase_c"/>
    <property type="match status" value="1"/>
</dbReference>
<dbReference type="Proteomes" id="UP000292235">
    <property type="component" value="Chromosome"/>
</dbReference>
<evidence type="ECO:0000256" key="2">
    <source>
        <dbReference type="ARBA" id="ARBA00004236"/>
    </source>
</evidence>
<evidence type="ECO:0000256" key="10">
    <source>
        <dbReference type="ARBA" id="ARBA00023136"/>
    </source>
</evidence>
<keyword evidence="4" id="KW-0597">Phosphoprotein</keyword>
<evidence type="ECO:0000256" key="1">
    <source>
        <dbReference type="ARBA" id="ARBA00000085"/>
    </source>
</evidence>
<feature type="domain" description="HAMP" evidence="14">
    <location>
        <begin position="259"/>
        <end position="311"/>
    </location>
</feature>
<dbReference type="Pfam" id="PF00512">
    <property type="entry name" value="HisKA"/>
    <property type="match status" value="1"/>
</dbReference>
<dbReference type="PANTHER" id="PTHR45436:SF5">
    <property type="entry name" value="SENSOR HISTIDINE KINASE TRCS"/>
    <property type="match status" value="1"/>
</dbReference>
<dbReference type="InterPro" id="IPR050428">
    <property type="entry name" value="TCS_sensor_his_kinase"/>
</dbReference>
<dbReference type="SMART" id="SM00388">
    <property type="entry name" value="HisKA"/>
    <property type="match status" value="1"/>
</dbReference>
<sequence length="538" mass="58437">MTTDGGRNRTGPAEPADPAAATVPQPSFRAPSPPAADPSPTHETPAGDTPRRRRVPVPARARIMAWVLLLMTSALVLVNVATWQALRTAVDDRIDRALSQEIGEFREFAAVGTDPATQRRFADLQNLFRMHISQQHPDRNEIIFGYVEDSPQAAVPTGRIRQGQKPPFDASADVPARESILTSPNARGVAQTPAGLLRWEKLRVTPPGGASAANPPGWFVIGYFVDADMAEVNATMRTLVLVSIAGLAFAGAAAWWVAGQILAPIRLVRQAAAQITEEDLTRRIDVPGNDDVAALAEQFNAMVGRLEEAFSAQRRFVDDAGHELRTPITVVRGHLEVMGDDPQERRETVRLVTDELDRMARIVEELLLLAKVQRPDFLQPGRVSLAELTSDVDAKVRALGDRDWRLDEIAEGTAYLDPQRITQAMQQLAHNAFQHTEPGAAVRTGSRVSPDGRTVSFWVGDSGPGIAAEDQERIFERFSRAGHGNRADRSGAGLGLAIVRAIADAHYGDVLVRSAPGEGALFTLVLPVDVRSEQWPAS</sequence>
<evidence type="ECO:0000259" key="14">
    <source>
        <dbReference type="PROSITE" id="PS50885"/>
    </source>
</evidence>
<dbReference type="AlphaFoldDB" id="A0A4P6Q7K5"/>
<dbReference type="CDD" id="cd00075">
    <property type="entry name" value="HATPase"/>
    <property type="match status" value="1"/>
</dbReference>
<dbReference type="InterPro" id="IPR005467">
    <property type="entry name" value="His_kinase_dom"/>
</dbReference>
<feature type="transmembrane region" description="Helical" evidence="12">
    <location>
        <begin position="63"/>
        <end position="86"/>
    </location>
</feature>
<dbReference type="InterPro" id="IPR036097">
    <property type="entry name" value="HisK_dim/P_sf"/>
</dbReference>
<feature type="region of interest" description="Disordered" evidence="11">
    <location>
        <begin position="1"/>
        <end position="55"/>
    </location>
</feature>
<dbReference type="Pfam" id="PF02518">
    <property type="entry name" value="HATPase_c"/>
    <property type="match status" value="1"/>
</dbReference>
<dbReference type="CDD" id="cd06225">
    <property type="entry name" value="HAMP"/>
    <property type="match status" value="1"/>
</dbReference>
<dbReference type="KEGG" id="strr:EKD16_18285"/>
<evidence type="ECO:0000256" key="3">
    <source>
        <dbReference type="ARBA" id="ARBA00012438"/>
    </source>
</evidence>
<evidence type="ECO:0000256" key="7">
    <source>
        <dbReference type="ARBA" id="ARBA00022777"/>
    </source>
</evidence>
<organism evidence="15 16">
    <name type="scientific">Streptomonospora litoralis</name>
    <dbReference type="NCBI Taxonomy" id="2498135"/>
    <lineage>
        <taxon>Bacteria</taxon>
        <taxon>Bacillati</taxon>
        <taxon>Actinomycetota</taxon>
        <taxon>Actinomycetes</taxon>
        <taxon>Streptosporangiales</taxon>
        <taxon>Nocardiopsidaceae</taxon>
        <taxon>Streptomonospora</taxon>
    </lineage>
</organism>
<evidence type="ECO:0000313" key="16">
    <source>
        <dbReference type="Proteomes" id="UP000292235"/>
    </source>
</evidence>
<feature type="domain" description="Histidine kinase" evidence="13">
    <location>
        <begin position="319"/>
        <end position="530"/>
    </location>
</feature>
<dbReference type="InterPro" id="IPR003594">
    <property type="entry name" value="HATPase_dom"/>
</dbReference>
<dbReference type="Pfam" id="PF00672">
    <property type="entry name" value="HAMP"/>
    <property type="match status" value="1"/>
</dbReference>
<keyword evidence="9" id="KW-0902">Two-component regulatory system</keyword>
<dbReference type="InterPro" id="IPR003660">
    <property type="entry name" value="HAMP_dom"/>
</dbReference>
<comment type="catalytic activity">
    <reaction evidence="1">
        <text>ATP + protein L-histidine = ADP + protein N-phospho-L-histidine.</text>
        <dbReference type="EC" id="2.7.13.3"/>
    </reaction>
</comment>
<evidence type="ECO:0000256" key="11">
    <source>
        <dbReference type="SAM" id="MobiDB-lite"/>
    </source>
</evidence>
<dbReference type="Gene3D" id="6.10.340.10">
    <property type="match status" value="1"/>
</dbReference>
<evidence type="ECO:0000256" key="12">
    <source>
        <dbReference type="SAM" id="Phobius"/>
    </source>
</evidence>
<dbReference type="PROSITE" id="PS50885">
    <property type="entry name" value="HAMP"/>
    <property type="match status" value="1"/>
</dbReference>
<accession>A0A4P6Q7K5</accession>
<dbReference type="PANTHER" id="PTHR45436">
    <property type="entry name" value="SENSOR HISTIDINE KINASE YKOH"/>
    <property type="match status" value="1"/>
</dbReference>
<evidence type="ECO:0000256" key="9">
    <source>
        <dbReference type="ARBA" id="ARBA00023012"/>
    </source>
</evidence>
<keyword evidence="6 12" id="KW-0812">Transmembrane</keyword>
<dbReference type="RefSeq" id="WP_242677029.1">
    <property type="nucleotide sequence ID" value="NZ_CP036455.1"/>
</dbReference>
<dbReference type="SUPFAM" id="SSF158472">
    <property type="entry name" value="HAMP domain-like"/>
    <property type="match status" value="1"/>
</dbReference>
<dbReference type="GO" id="GO:0005886">
    <property type="term" value="C:plasma membrane"/>
    <property type="evidence" value="ECO:0007669"/>
    <property type="project" value="UniProtKB-SubCell"/>
</dbReference>
<dbReference type="InterPro" id="IPR004358">
    <property type="entry name" value="Sig_transdc_His_kin-like_C"/>
</dbReference>
<dbReference type="FunFam" id="1.10.287.130:FF:000001">
    <property type="entry name" value="Two-component sensor histidine kinase"/>
    <property type="match status" value="1"/>
</dbReference>
<keyword evidence="8 12" id="KW-1133">Transmembrane helix</keyword>
<dbReference type="InterPro" id="IPR036890">
    <property type="entry name" value="HATPase_C_sf"/>
</dbReference>